<keyword evidence="2 3" id="KW-0413">Isomerase</keyword>
<name>J5K5R3_9GAMM</name>
<dbReference type="HAMAP" id="MF_00170">
    <property type="entry name" value="Rib_5P_isom_A"/>
    <property type="match status" value="1"/>
</dbReference>
<feature type="binding site" evidence="3">
    <location>
        <begin position="83"/>
        <end position="86"/>
    </location>
    <ligand>
        <name>substrate</name>
    </ligand>
</feature>
<evidence type="ECO:0000256" key="3">
    <source>
        <dbReference type="HAMAP-Rule" id="MF_00170"/>
    </source>
</evidence>
<dbReference type="InterPro" id="IPR020672">
    <property type="entry name" value="Ribose5P_isomerase_typA_subgr"/>
</dbReference>
<accession>J5K5R3</accession>
<feature type="binding site" evidence="3">
    <location>
        <position position="123"/>
    </location>
    <ligand>
        <name>substrate</name>
    </ligand>
</feature>
<dbReference type="Pfam" id="PF06026">
    <property type="entry name" value="Rib_5-P_isom_A"/>
    <property type="match status" value="1"/>
</dbReference>
<sequence length="212" mass="23033">MSAAKITVAKKAIGHIEKKLDRNMVLGIGTGSTVNFFIEELAKFKNLFKGAVSSSEASTKLLQDIGIEVFNLNDVNEVSYYIDGADEVSPENFLIKGGGGAHTREKIVAAASTSFICIVDSSKLVDQLGLFPLPIEVIPESRSMVARKIIELGGLPEYRSGFITDQGNQIIDVKNLIIKDPKELESYLNNIPGVVENGIFSFNKPDLVLTET</sequence>
<dbReference type="UniPathway" id="UPA00115">
    <property type="reaction ID" value="UER00412"/>
</dbReference>
<comment type="pathway">
    <text evidence="3">Carbohydrate degradation; pentose phosphate pathway; D-ribose 5-phosphate from D-ribulose 5-phosphate (non-oxidative stage): step 1/1.</text>
</comment>
<dbReference type="NCBIfam" id="TIGR00021">
    <property type="entry name" value="rpiA"/>
    <property type="match status" value="1"/>
</dbReference>
<dbReference type="Gene3D" id="3.30.70.260">
    <property type="match status" value="1"/>
</dbReference>
<dbReference type="FunFam" id="3.40.50.1360:FF:000001">
    <property type="entry name" value="Ribose-5-phosphate isomerase A"/>
    <property type="match status" value="1"/>
</dbReference>
<comment type="catalytic activity">
    <reaction evidence="1 3">
        <text>aldehydo-D-ribose 5-phosphate = D-ribulose 5-phosphate</text>
        <dbReference type="Rhea" id="RHEA:14657"/>
        <dbReference type="ChEBI" id="CHEBI:58121"/>
        <dbReference type="ChEBI" id="CHEBI:58273"/>
        <dbReference type="EC" id="5.3.1.6"/>
    </reaction>
</comment>
<dbReference type="NCBIfam" id="NF001924">
    <property type="entry name" value="PRK00702.1"/>
    <property type="match status" value="1"/>
</dbReference>
<dbReference type="InterPro" id="IPR037171">
    <property type="entry name" value="NagB/RpiA_transferase-like"/>
</dbReference>
<dbReference type="STRING" id="1123866.NT01SARS_1230"/>
<evidence type="ECO:0000256" key="2">
    <source>
        <dbReference type="ARBA" id="ARBA00023235"/>
    </source>
</evidence>
<dbReference type="GO" id="GO:0006014">
    <property type="term" value="P:D-ribose metabolic process"/>
    <property type="evidence" value="ECO:0007669"/>
    <property type="project" value="TreeGrafter"/>
</dbReference>
<comment type="subunit">
    <text evidence="3">Homodimer.</text>
</comment>
<proteinExistence type="inferred from homology"/>
<protein>
    <recommendedName>
        <fullName evidence="3">Ribose-5-phosphate isomerase A</fullName>
        <ecNumber evidence="3">5.3.1.6</ecNumber>
    </recommendedName>
    <alternativeName>
        <fullName evidence="3">Phosphoriboisomerase A</fullName>
        <shortName evidence="3">PRI</shortName>
    </alternativeName>
</protein>
<dbReference type="Proteomes" id="UP000010305">
    <property type="component" value="Unassembled WGS sequence"/>
</dbReference>
<dbReference type="SUPFAM" id="SSF75445">
    <property type="entry name" value="D-ribose-5-phosphate isomerase (RpiA), lid domain"/>
    <property type="match status" value="1"/>
</dbReference>
<evidence type="ECO:0000313" key="5">
    <source>
        <dbReference type="Proteomes" id="UP000010305"/>
    </source>
</evidence>
<feature type="active site" description="Proton acceptor" evidence="3">
    <location>
        <position position="105"/>
    </location>
</feature>
<dbReference type="AlphaFoldDB" id="J5K5R3"/>
<dbReference type="GO" id="GO:0004751">
    <property type="term" value="F:ribose-5-phosphate isomerase activity"/>
    <property type="evidence" value="ECO:0007669"/>
    <property type="project" value="UniProtKB-UniRule"/>
</dbReference>
<comment type="function">
    <text evidence="3">Catalyzes the reversible conversion of ribose-5-phosphate to ribulose 5-phosphate.</text>
</comment>
<organism evidence="4 5">
    <name type="scientific">SAR86 cluster bacterium SAR86A</name>
    <dbReference type="NCBI Taxonomy" id="1123866"/>
    <lineage>
        <taxon>Bacteria</taxon>
        <taxon>Pseudomonadati</taxon>
        <taxon>Pseudomonadota</taxon>
        <taxon>Gammaproteobacteria</taxon>
        <taxon>SAR86 cluster</taxon>
    </lineage>
</organism>
<evidence type="ECO:0000256" key="1">
    <source>
        <dbReference type="ARBA" id="ARBA00001713"/>
    </source>
</evidence>
<gene>
    <name evidence="3 4" type="primary">rpiA</name>
    <name evidence="4" type="ORF">NT01SARS_1230</name>
</gene>
<feature type="binding site" evidence="3">
    <location>
        <begin position="96"/>
        <end position="99"/>
    </location>
    <ligand>
        <name>substrate</name>
    </ligand>
</feature>
<dbReference type="GO" id="GO:0005829">
    <property type="term" value="C:cytosol"/>
    <property type="evidence" value="ECO:0007669"/>
    <property type="project" value="TreeGrafter"/>
</dbReference>
<evidence type="ECO:0000313" key="4">
    <source>
        <dbReference type="EMBL" id="EJP71423.1"/>
    </source>
</evidence>
<dbReference type="EC" id="5.3.1.6" evidence="3"/>
<dbReference type="Gene3D" id="3.40.50.1360">
    <property type="match status" value="1"/>
</dbReference>
<dbReference type="PANTHER" id="PTHR11934:SF0">
    <property type="entry name" value="RIBOSE-5-PHOSPHATE ISOMERASE"/>
    <property type="match status" value="1"/>
</dbReference>
<dbReference type="EMBL" id="JH611157">
    <property type="protein sequence ID" value="EJP71423.1"/>
    <property type="molecule type" value="Genomic_DNA"/>
</dbReference>
<dbReference type="SUPFAM" id="SSF100950">
    <property type="entry name" value="NagB/RpiA/CoA transferase-like"/>
    <property type="match status" value="1"/>
</dbReference>
<dbReference type="HOGENOM" id="CLU_056590_1_1_6"/>
<dbReference type="PANTHER" id="PTHR11934">
    <property type="entry name" value="RIBOSE-5-PHOSPHATE ISOMERASE"/>
    <property type="match status" value="1"/>
</dbReference>
<dbReference type="CDD" id="cd01398">
    <property type="entry name" value="RPI_A"/>
    <property type="match status" value="1"/>
</dbReference>
<reference evidence="4 5" key="1">
    <citation type="journal article" date="2012" name="ISME J.">
        <title>Genomic insights to SAR86, an abundant and uncultivated marine bacterial lineage.</title>
        <authorList>
            <person name="Dupont C.L."/>
            <person name="Rusch D.B."/>
            <person name="Yooseph S."/>
            <person name="Lombardo M.J."/>
            <person name="Richter R.A."/>
            <person name="Valas R."/>
            <person name="Novotny M."/>
            <person name="Yee-Greenbaum J."/>
            <person name="Selengut J.D."/>
            <person name="Haft D.H."/>
            <person name="Halpern A.L."/>
            <person name="Lasken R.S."/>
            <person name="Nealson K."/>
            <person name="Friedman R."/>
            <person name="Venter J.C."/>
        </authorList>
    </citation>
    <scope>NUCLEOTIDE SEQUENCE [LARGE SCALE GENOMIC DNA]</scope>
</reference>
<dbReference type="InterPro" id="IPR004788">
    <property type="entry name" value="Ribose5P_isomerase_type_A"/>
</dbReference>
<dbReference type="GO" id="GO:0009052">
    <property type="term" value="P:pentose-phosphate shunt, non-oxidative branch"/>
    <property type="evidence" value="ECO:0007669"/>
    <property type="project" value="UniProtKB-UniRule"/>
</dbReference>
<comment type="similarity">
    <text evidence="3">Belongs to the ribose 5-phosphate isomerase family.</text>
</comment>
<feature type="binding site" evidence="3">
    <location>
        <begin position="30"/>
        <end position="33"/>
    </location>
    <ligand>
        <name>substrate</name>
    </ligand>
</feature>